<dbReference type="InterPro" id="IPR018253">
    <property type="entry name" value="DnaJ_domain_CS"/>
</dbReference>
<dbReference type="GO" id="GO:0005737">
    <property type="term" value="C:cytoplasm"/>
    <property type="evidence" value="ECO:0007669"/>
    <property type="project" value="TreeGrafter"/>
</dbReference>
<dbReference type="InterPro" id="IPR036869">
    <property type="entry name" value="J_dom_sf"/>
</dbReference>
<feature type="compositionally biased region" description="Basic and acidic residues" evidence="1">
    <location>
        <begin position="230"/>
        <end position="243"/>
    </location>
</feature>
<dbReference type="CDD" id="cd06257">
    <property type="entry name" value="DnaJ"/>
    <property type="match status" value="1"/>
</dbReference>
<dbReference type="PANTHER" id="PTHR44144:SF1">
    <property type="entry name" value="DNAJ HOMOLOG SUBFAMILY C MEMBER 9"/>
    <property type="match status" value="1"/>
</dbReference>
<reference evidence="3 4" key="1">
    <citation type="submission" date="2014-04" db="EMBL/GenBank/DDBJ databases">
        <authorList>
            <consortium name="DOE Joint Genome Institute"/>
            <person name="Kuo A."/>
            <person name="Girlanda M."/>
            <person name="Perotto S."/>
            <person name="Kohler A."/>
            <person name="Nagy L.G."/>
            <person name="Floudas D."/>
            <person name="Copeland A."/>
            <person name="Barry K.W."/>
            <person name="Cichocki N."/>
            <person name="Veneault-Fourrey C."/>
            <person name="LaButti K."/>
            <person name="Lindquist E.A."/>
            <person name="Lipzen A."/>
            <person name="Lundell T."/>
            <person name="Morin E."/>
            <person name="Murat C."/>
            <person name="Sun H."/>
            <person name="Tunlid A."/>
            <person name="Henrissat B."/>
            <person name="Grigoriev I.V."/>
            <person name="Hibbett D.S."/>
            <person name="Martin F."/>
            <person name="Nordberg H.P."/>
            <person name="Cantor M.N."/>
            <person name="Hua S.X."/>
        </authorList>
    </citation>
    <scope>NUCLEOTIDE SEQUENCE [LARGE SCALE GENOMIC DNA]</scope>
    <source>
        <strain evidence="3 4">MUT 4182</strain>
    </source>
</reference>
<dbReference type="SUPFAM" id="SSF46565">
    <property type="entry name" value="Chaperone J-domain"/>
    <property type="match status" value="1"/>
</dbReference>
<dbReference type="Pfam" id="PF23302">
    <property type="entry name" value="HTH_DNAJC9"/>
    <property type="match status" value="1"/>
</dbReference>
<accession>A0A0C3QYM2</accession>
<evidence type="ECO:0000313" key="3">
    <source>
        <dbReference type="EMBL" id="KIO34379.1"/>
    </source>
</evidence>
<reference evidence="4" key="2">
    <citation type="submission" date="2015-01" db="EMBL/GenBank/DDBJ databases">
        <title>Evolutionary Origins and Diversification of the Mycorrhizal Mutualists.</title>
        <authorList>
            <consortium name="DOE Joint Genome Institute"/>
            <consortium name="Mycorrhizal Genomics Consortium"/>
            <person name="Kohler A."/>
            <person name="Kuo A."/>
            <person name="Nagy L.G."/>
            <person name="Floudas D."/>
            <person name="Copeland A."/>
            <person name="Barry K.W."/>
            <person name="Cichocki N."/>
            <person name="Veneault-Fourrey C."/>
            <person name="LaButti K."/>
            <person name="Lindquist E.A."/>
            <person name="Lipzen A."/>
            <person name="Lundell T."/>
            <person name="Morin E."/>
            <person name="Murat C."/>
            <person name="Riley R."/>
            <person name="Ohm R."/>
            <person name="Sun H."/>
            <person name="Tunlid A."/>
            <person name="Henrissat B."/>
            <person name="Grigoriev I.V."/>
            <person name="Hibbett D.S."/>
            <person name="Martin F."/>
        </authorList>
    </citation>
    <scope>NUCLEOTIDE SEQUENCE [LARGE SCALE GENOMIC DNA]</scope>
    <source>
        <strain evidence="4">MUT 4182</strain>
    </source>
</reference>
<feature type="region of interest" description="Disordered" evidence="1">
    <location>
        <begin position="188"/>
        <end position="252"/>
    </location>
</feature>
<dbReference type="GO" id="GO:0005634">
    <property type="term" value="C:nucleus"/>
    <property type="evidence" value="ECO:0007669"/>
    <property type="project" value="TreeGrafter"/>
</dbReference>
<dbReference type="PROSITE" id="PS50076">
    <property type="entry name" value="DNAJ_2"/>
    <property type="match status" value="1"/>
</dbReference>
<dbReference type="InterPro" id="IPR001623">
    <property type="entry name" value="DnaJ_domain"/>
</dbReference>
<proteinExistence type="predicted"/>
<dbReference type="InterPro" id="IPR052594">
    <property type="entry name" value="J_domain-containing_protein"/>
</dbReference>
<feature type="compositionally biased region" description="Basic and acidic residues" evidence="1">
    <location>
        <begin position="191"/>
        <end position="216"/>
    </location>
</feature>
<dbReference type="Pfam" id="PF00226">
    <property type="entry name" value="DnaJ"/>
    <property type="match status" value="1"/>
</dbReference>
<dbReference type="AlphaFoldDB" id="A0A0C3QYM2"/>
<dbReference type="PRINTS" id="PR00625">
    <property type="entry name" value="JDOMAIN"/>
</dbReference>
<evidence type="ECO:0000256" key="1">
    <source>
        <dbReference type="SAM" id="MobiDB-lite"/>
    </source>
</evidence>
<feature type="region of interest" description="Disordered" evidence="1">
    <location>
        <begin position="276"/>
        <end position="331"/>
    </location>
</feature>
<dbReference type="Gene3D" id="1.10.287.110">
    <property type="entry name" value="DnaJ domain"/>
    <property type="match status" value="1"/>
</dbReference>
<feature type="compositionally biased region" description="Basic residues" evidence="1">
    <location>
        <begin position="322"/>
        <end position="331"/>
    </location>
</feature>
<evidence type="ECO:0000259" key="2">
    <source>
        <dbReference type="PROSITE" id="PS50076"/>
    </source>
</evidence>
<dbReference type="PROSITE" id="PS00636">
    <property type="entry name" value="DNAJ_1"/>
    <property type="match status" value="1"/>
</dbReference>
<dbReference type="EMBL" id="KN822943">
    <property type="protein sequence ID" value="KIO34379.1"/>
    <property type="molecule type" value="Genomic_DNA"/>
</dbReference>
<dbReference type="InterPro" id="IPR056453">
    <property type="entry name" value="HTH_DNAJC9"/>
</dbReference>
<keyword evidence="4" id="KW-1185">Reference proteome</keyword>
<evidence type="ECO:0000313" key="4">
    <source>
        <dbReference type="Proteomes" id="UP000054248"/>
    </source>
</evidence>
<dbReference type="GO" id="GO:0031072">
    <property type="term" value="F:heat shock protein binding"/>
    <property type="evidence" value="ECO:0007669"/>
    <property type="project" value="TreeGrafter"/>
</dbReference>
<dbReference type="OrthoDB" id="110024at2759"/>
<dbReference type="HOGENOM" id="CLU_055868_0_0_1"/>
<dbReference type="PANTHER" id="PTHR44144">
    <property type="entry name" value="DNAJ HOMOLOG SUBFAMILY C MEMBER 9"/>
    <property type="match status" value="1"/>
</dbReference>
<gene>
    <name evidence="3" type="ORF">M407DRAFT_13532</name>
</gene>
<dbReference type="SMART" id="SM00271">
    <property type="entry name" value="DnaJ"/>
    <property type="match status" value="1"/>
</dbReference>
<sequence length="331" mass="36849">MDDTPDPATQFFPGVAPEDIDLYATLGLTKDAKAEEIKKAYRKLALIYHPDKHANSSDSAKEDASVKFQQVGFAYAVLSDETRRKRYDQTGRTDENAGLEPGEGGWEAYFEDLFDNVTRGKLDEMKKEYQGSDEEVNDLKEAYIKCKGSIDGIMAEIPHSTYEDEDRFVRILTQLIKKGDVPKYPTWQANVKDKKGKERRRAEGEREAKEAEEHAKVMGVWDEFYGSGKEGPRKGKGKGKEPELGDGDESTLQALILKRQQNRGGILDGLLAKYGAADAAESEPKKRGSKRKAKADEELDEAEEIPTLPKKKARTAAAGAKKNAKKVSKGR</sequence>
<protein>
    <recommendedName>
        <fullName evidence="2">J domain-containing protein</fullName>
    </recommendedName>
</protein>
<name>A0A0C3QYM2_9AGAM</name>
<dbReference type="Proteomes" id="UP000054248">
    <property type="component" value="Unassembled WGS sequence"/>
</dbReference>
<feature type="domain" description="J" evidence="2">
    <location>
        <begin position="21"/>
        <end position="91"/>
    </location>
</feature>
<organism evidence="3 4">
    <name type="scientific">Tulasnella calospora MUT 4182</name>
    <dbReference type="NCBI Taxonomy" id="1051891"/>
    <lineage>
        <taxon>Eukaryota</taxon>
        <taxon>Fungi</taxon>
        <taxon>Dikarya</taxon>
        <taxon>Basidiomycota</taxon>
        <taxon>Agaricomycotina</taxon>
        <taxon>Agaricomycetes</taxon>
        <taxon>Cantharellales</taxon>
        <taxon>Tulasnellaceae</taxon>
        <taxon>Tulasnella</taxon>
    </lineage>
</organism>